<dbReference type="InterPro" id="IPR033113">
    <property type="entry name" value="PLA2_histidine"/>
</dbReference>
<organism evidence="13">
    <name type="scientific">Anuroctonus phaiodactylus</name>
    <name type="common">Mafia scorpion</name>
    <dbReference type="NCBI Taxonomy" id="246982"/>
    <lineage>
        <taxon>Eukaryota</taxon>
        <taxon>Metazoa</taxon>
        <taxon>Ecdysozoa</taxon>
        <taxon>Arthropoda</taxon>
        <taxon>Chelicerata</taxon>
        <taxon>Arachnida</taxon>
        <taxon>Scorpiones</taxon>
        <taxon>Iurida</taxon>
        <taxon>Chactoidea</taxon>
        <taxon>Chactidae</taxon>
        <taxon>Uroctoninae</taxon>
        <taxon>Anuroctonus</taxon>
    </lineage>
</organism>
<dbReference type="GO" id="GO:0004623">
    <property type="term" value="F:phospholipase A2 activity"/>
    <property type="evidence" value="ECO:0007669"/>
    <property type="project" value="UniProtKB-EC"/>
</dbReference>
<dbReference type="InterPro" id="IPR016090">
    <property type="entry name" value="PLA2-like_dom"/>
</dbReference>
<dbReference type="InterPro" id="IPR036444">
    <property type="entry name" value="PLipase_A2_dom_sf"/>
</dbReference>
<dbReference type="Pfam" id="PF05826">
    <property type="entry name" value="Phospholip_A2_2"/>
    <property type="match status" value="1"/>
</dbReference>
<evidence type="ECO:0000256" key="11">
    <source>
        <dbReference type="ARBA" id="ARBA00023145"/>
    </source>
</evidence>
<proteinExistence type="evidence at transcript level"/>
<dbReference type="GO" id="GO:0046872">
    <property type="term" value="F:metal ion binding"/>
    <property type="evidence" value="ECO:0007669"/>
    <property type="project" value="UniProtKB-KW"/>
</dbReference>
<keyword evidence="9" id="KW-0442">Lipid degradation</keyword>
<dbReference type="GO" id="GO:0050482">
    <property type="term" value="P:arachidonate secretion"/>
    <property type="evidence" value="ECO:0007669"/>
    <property type="project" value="InterPro"/>
</dbReference>
<reference evidence="13" key="1">
    <citation type="journal article" date="2007" name="Gene">
        <title>Sequence analysis and phylogenetic relationship of genes encoding heterodimeric phospholipases A2 from the venom of the scorpion Anuroctonus phaiodactylus.</title>
        <authorList>
            <person name="Valdez-Cruz N.A."/>
            <person name="Segovia L."/>
            <person name="Corona M."/>
            <person name="Possani L.D."/>
        </authorList>
    </citation>
    <scope>NUCLEOTIDE SEQUENCE</scope>
</reference>
<comment type="subcellular location">
    <subcellularLocation>
        <location evidence="3">Secreted</location>
    </subcellularLocation>
</comment>
<evidence type="ECO:0000256" key="2">
    <source>
        <dbReference type="ARBA" id="ARBA00001913"/>
    </source>
</evidence>
<name>A5H9S9_ANUPH</name>
<evidence type="ECO:0000256" key="6">
    <source>
        <dbReference type="ARBA" id="ARBA00022723"/>
    </source>
</evidence>
<comment type="cofactor">
    <cofactor evidence="2">
        <name>Ca(2+)</name>
        <dbReference type="ChEBI" id="CHEBI:29108"/>
    </cofactor>
</comment>
<evidence type="ECO:0000256" key="9">
    <source>
        <dbReference type="ARBA" id="ARBA00022963"/>
    </source>
</evidence>
<keyword evidence="11" id="KW-0865">Zymogen</keyword>
<accession>A5H9S9</accession>
<dbReference type="GO" id="GO:0005576">
    <property type="term" value="C:extracellular region"/>
    <property type="evidence" value="ECO:0007669"/>
    <property type="project" value="UniProtKB-SubCell"/>
</dbReference>
<dbReference type="SUPFAM" id="SSF48619">
    <property type="entry name" value="Phospholipase A2, PLA2"/>
    <property type="match status" value="1"/>
</dbReference>
<dbReference type="GO" id="GO:0006644">
    <property type="term" value="P:phospholipid metabolic process"/>
    <property type="evidence" value="ECO:0007669"/>
    <property type="project" value="InterPro"/>
</dbReference>
<dbReference type="Gene3D" id="1.20.90.10">
    <property type="entry name" value="Phospholipase A2 domain"/>
    <property type="match status" value="1"/>
</dbReference>
<evidence type="ECO:0000256" key="4">
    <source>
        <dbReference type="ARBA" id="ARBA00009659"/>
    </source>
</evidence>
<evidence type="ECO:0000256" key="8">
    <source>
        <dbReference type="ARBA" id="ARBA00022837"/>
    </source>
</evidence>
<keyword evidence="7" id="KW-0378">Hydrolase</keyword>
<dbReference type="AlphaFoldDB" id="A5H9S9"/>
<evidence type="ECO:0000256" key="7">
    <source>
        <dbReference type="ARBA" id="ARBA00022801"/>
    </source>
</evidence>
<keyword evidence="5" id="KW-0964">Secreted</keyword>
<evidence type="ECO:0000256" key="3">
    <source>
        <dbReference type="ARBA" id="ARBA00004613"/>
    </source>
</evidence>
<evidence type="ECO:0000256" key="10">
    <source>
        <dbReference type="ARBA" id="ARBA00023098"/>
    </source>
</evidence>
<evidence type="ECO:0000313" key="13">
    <source>
        <dbReference type="EMBL" id="ABQ43129.1"/>
    </source>
</evidence>
<dbReference type="PROSITE" id="PS00118">
    <property type="entry name" value="PA2_HIS"/>
    <property type="match status" value="1"/>
</dbReference>
<keyword evidence="10" id="KW-0443">Lipid metabolism</keyword>
<keyword evidence="8" id="KW-0106">Calcium</keyword>
<dbReference type="GO" id="GO:0016042">
    <property type="term" value="P:lipid catabolic process"/>
    <property type="evidence" value="ECO:0007669"/>
    <property type="project" value="UniProtKB-KW"/>
</dbReference>
<keyword evidence="6" id="KW-0479">Metal-binding</keyword>
<protein>
    <submittedName>
        <fullName evidence="13">Heterodimeric phospholipase Pha2</fullName>
    </submittedName>
</protein>
<evidence type="ECO:0000256" key="5">
    <source>
        <dbReference type="ARBA" id="ARBA00022525"/>
    </source>
</evidence>
<evidence type="ECO:0000259" key="12">
    <source>
        <dbReference type="Pfam" id="PF05826"/>
    </source>
</evidence>
<evidence type="ECO:0000256" key="1">
    <source>
        <dbReference type="ARBA" id="ARBA00001604"/>
    </source>
</evidence>
<comment type="catalytic activity">
    <reaction evidence="1">
        <text>a 1,2-diacyl-sn-glycero-3-phosphocholine + H2O = a 1-acyl-sn-glycero-3-phosphocholine + a fatty acid + H(+)</text>
        <dbReference type="Rhea" id="RHEA:15801"/>
        <dbReference type="ChEBI" id="CHEBI:15377"/>
        <dbReference type="ChEBI" id="CHEBI:15378"/>
        <dbReference type="ChEBI" id="CHEBI:28868"/>
        <dbReference type="ChEBI" id="CHEBI:57643"/>
        <dbReference type="ChEBI" id="CHEBI:58168"/>
        <dbReference type="EC" id="3.1.1.4"/>
    </reaction>
</comment>
<comment type="similarity">
    <text evidence="4">Belongs to the phospholipase A2 family. Group III subfamily.</text>
</comment>
<dbReference type="EMBL" id="EF364040">
    <property type="protein sequence ID" value="ABQ43129.1"/>
    <property type="molecule type" value="mRNA"/>
</dbReference>
<feature type="domain" description="Phospholipase A2-like central" evidence="12">
    <location>
        <begin position="19"/>
        <end position="120"/>
    </location>
</feature>
<sequence>MDALERSCSQSFEEERFLIVPDTKWCGNNNIAANYSDLGFLEADKCCRDHDHCDHIASGETKYGLENKGLFTILNCDCDEAFDHCLKEISNNFTMDIRQKGGAENVWSFYFQWYNANCYRLYCKDEKSARDEACTNQYAVVKKNFTVQ</sequence>
<dbReference type="PANTHER" id="PTHR12253">
    <property type="entry name" value="RH14732P"/>
    <property type="match status" value="1"/>
</dbReference>